<dbReference type="EMBL" id="JADKPO010000023">
    <property type="protein sequence ID" value="MBF4769325.1"/>
    <property type="molecule type" value="Genomic_DNA"/>
</dbReference>
<protein>
    <recommendedName>
        <fullName evidence="3">DUF4367 domain-containing protein</fullName>
    </recommendedName>
</protein>
<evidence type="ECO:0000313" key="1">
    <source>
        <dbReference type="EMBL" id="MBF4769325.1"/>
    </source>
</evidence>
<name>A0A930VR28_9ACTN</name>
<organism evidence="1 2">
    <name type="scientific">Nocardioides agariphilus</name>
    <dbReference type="NCBI Taxonomy" id="433664"/>
    <lineage>
        <taxon>Bacteria</taxon>
        <taxon>Bacillati</taxon>
        <taxon>Actinomycetota</taxon>
        <taxon>Actinomycetes</taxon>
        <taxon>Propionibacteriales</taxon>
        <taxon>Nocardioidaceae</taxon>
        <taxon>Nocardioides</taxon>
    </lineage>
</organism>
<evidence type="ECO:0008006" key="3">
    <source>
        <dbReference type="Google" id="ProtNLM"/>
    </source>
</evidence>
<reference evidence="1" key="1">
    <citation type="submission" date="2020-11" db="EMBL/GenBank/DDBJ databases">
        <title>Nocardioides cynanchi sp. nov., isolated from soil of rhizosphere of Cynanchum wilfordii.</title>
        <authorList>
            <person name="Lee J.-S."/>
            <person name="Suh M.K."/>
            <person name="Kim J.-S."/>
        </authorList>
    </citation>
    <scope>NUCLEOTIDE SEQUENCE</scope>
    <source>
        <strain evidence="1">KCTC 19276</strain>
    </source>
</reference>
<dbReference type="RefSeq" id="WP_194697467.1">
    <property type="nucleotide sequence ID" value="NZ_JADKPO010000023.1"/>
</dbReference>
<accession>A0A930VR28</accession>
<dbReference type="Proteomes" id="UP000660668">
    <property type="component" value="Unassembled WGS sequence"/>
</dbReference>
<proteinExistence type="predicted"/>
<dbReference type="AlphaFoldDB" id="A0A930VR28"/>
<keyword evidence="2" id="KW-1185">Reference proteome</keyword>
<comment type="caution">
    <text evidence="1">The sequence shown here is derived from an EMBL/GenBank/DDBJ whole genome shotgun (WGS) entry which is preliminary data.</text>
</comment>
<gene>
    <name evidence="1" type="ORF">ISU10_16275</name>
</gene>
<sequence>MSPYDDLERDLHSLSRSLDVQAGPRLSDAVQERISGLSPPTPSRVRRSWQLIARAGHAWRRRIATVVVAVLVALAATPPVRATVTDWFGFAGVVVEKGPDLGDEAPPPPEVKPTTSLESAAEQVGFAPLVPAELGPPHAVEVSDDHVMVSLAWSTGAGPVRLDEFDGSLDYTIAKTSPGVTFANVAGTDALWFERPHEVVVLDEHGNRREESARLAGHTLIWPVGDLTLRLEGDLTLDRAVEIAESVAPPGG</sequence>
<evidence type="ECO:0000313" key="2">
    <source>
        <dbReference type="Proteomes" id="UP000660668"/>
    </source>
</evidence>